<dbReference type="PANTHER" id="PTHR36440">
    <property type="entry name" value="PUTATIVE (AFU_ORTHOLOGUE AFUA_8G07350)-RELATED"/>
    <property type="match status" value="1"/>
</dbReference>
<accession>A0ABY5R3U7</accession>
<keyword evidence="3" id="KW-1185">Reference proteome</keyword>
<dbReference type="SUPFAM" id="SSF51182">
    <property type="entry name" value="RmlC-like cupins"/>
    <property type="match status" value="1"/>
</dbReference>
<gene>
    <name evidence="2" type="ORF">IHQ72_09410</name>
</gene>
<dbReference type="Gene3D" id="2.60.120.10">
    <property type="entry name" value="Jelly Rolls"/>
    <property type="match status" value="1"/>
</dbReference>
<evidence type="ECO:0000313" key="3">
    <source>
        <dbReference type="Proteomes" id="UP001058098"/>
    </source>
</evidence>
<reference evidence="2" key="1">
    <citation type="submission" date="2020-09" db="EMBL/GenBank/DDBJ databases">
        <title>Rhizobia associated with sainfoin plants.</title>
        <authorList>
            <person name="Asharfi S."/>
            <person name="Kuzmanovic N."/>
            <person name="Bunk B."/>
            <person name="Sproeer C."/>
            <person name="Becker M."/>
            <person name="Thuenen T."/>
        </authorList>
    </citation>
    <scope>NUCLEOTIDE SEQUENCE</scope>
    <source>
        <strain evidence="2">OM4</strain>
    </source>
</reference>
<dbReference type="Proteomes" id="UP001058098">
    <property type="component" value="Chromosome"/>
</dbReference>
<proteinExistence type="predicted"/>
<dbReference type="EMBL" id="CP062229">
    <property type="protein sequence ID" value="UVC17312.1"/>
    <property type="molecule type" value="Genomic_DNA"/>
</dbReference>
<sequence length="259" mass="28847">MNTNVVEVTEFALKPGFTEQMFLQTRDEVNDEVRKLKGFINRRLLKSEGGWTEMFEWADMDSGKAAGEVWSTLPGIKNYCSMVNSASIKVGYHSVAAVAGGEAGRRIPHAFCSHALEGEARWWLGSLAVIKATATQTAGQFTLVEVLENEGEAPLHVHHREDESFQVMEGEIEFEIGGSKIMARPGSFLFAPRDVPHRYMVKHGPARMLFLFTPAGFEELVRATSVPADDWRIPPARVGMPDMETFPDVVRRYGCELLG</sequence>
<dbReference type="InterPro" id="IPR014710">
    <property type="entry name" value="RmlC-like_jellyroll"/>
</dbReference>
<evidence type="ECO:0000259" key="1">
    <source>
        <dbReference type="Pfam" id="PF07883"/>
    </source>
</evidence>
<dbReference type="PANTHER" id="PTHR36440:SF1">
    <property type="entry name" value="PUTATIVE (AFU_ORTHOLOGUE AFUA_8G07350)-RELATED"/>
    <property type="match status" value="1"/>
</dbReference>
<dbReference type="InterPro" id="IPR011051">
    <property type="entry name" value="RmlC_Cupin_sf"/>
</dbReference>
<feature type="domain" description="Cupin type-2" evidence="1">
    <location>
        <begin position="144"/>
        <end position="211"/>
    </location>
</feature>
<name>A0ABY5R3U7_9HYPH</name>
<evidence type="ECO:0000313" key="2">
    <source>
        <dbReference type="EMBL" id="UVC17312.1"/>
    </source>
</evidence>
<dbReference type="RefSeq" id="WP_258122178.1">
    <property type="nucleotide sequence ID" value="NZ_CP062229.1"/>
</dbReference>
<organism evidence="2 3">
    <name type="scientific">Mesorhizobium onobrychidis</name>
    <dbReference type="NCBI Taxonomy" id="2775404"/>
    <lineage>
        <taxon>Bacteria</taxon>
        <taxon>Pseudomonadati</taxon>
        <taxon>Pseudomonadota</taxon>
        <taxon>Alphaproteobacteria</taxon>
        <taxon>Hyphomicrobiales</taxon>
        <taxon>Phyllobacteriaceae</taxon>
        <taxon>Mesorhizobium</taxon>
    </lineage>
</organism>
<dbReference type="InterPro" id="IPR013096">
    <property type="entry name" value="Cupin_2"/>
</dbReference>
<dbReference type="InterPro" id="IPR053146">
    <property type="entry name" value="QDO-like"/>
</dbReference>
<dbReference type="Pfam" id="PF07883">
    <property type="entry name" value="Cupin_2"/>
    <property type="match status" value="1"/>
</dbReference>
<protein>
    <submittedName>
        <fullName evidence="2">Cupin domain-containing protein</fullName>
    </submittedName>
</protein>